<organism evidence="1 2">
    <name type="scientific">Acrobeloides nanus</name>
    <dbReference type="NCBI Taxonomy" id="290746"/>
    <lineage>
        <taxon>Eukaryota</taxon>
        <taxon>Metazoa</taxon>
        <taxon>Ecdysozoa</taxon>
        <taxon>Nematoda</taxon>
        <taxon>Chromadorea</taxon>
        <taxon>Rhabditida</taxon>
        <taxon>Tylenchina</taxon>
        <taxon>Cephalobomorpha</taxon>
        <taxon>Cephaloboidea</taxon>
        <taxon>Cephalobidae</taxon>
        <taxon>Acrobeloides</taxon>
    </lineage>
</organism>
<dbReference type="WBParaSite" id="ACRNAN_scaffold25545.g12616.t1">
    <property type="protein sequence ID" value="ACRNAN_scaffold25545.g12616.t1"/>
    <property type="gene ID" value="ACRNAN_scaffold25545.g12616"/>
</dbReference>
<name>A0A914DF77_9BILA</name>
<keyword evidence="1" id="KW-1185">Reference proteome</keyword>
<accession>A0A914DF77</accession>
<sequence>MTPDSTRLNRKRPHINNGRTYKDHSKNVLFKATLQEHLKHLANCGIALNQHQAIALRLRYIAEHVIRSLNEFGWAVVDNFLGKTHTQYVHRKELNKICIIPTLGTLSKAQRTPCIPPSLYTSSSL</sequence>
<reference evidence="2" key="1">
    <citation type="submission" date="2022-11" db="UniProtKB">
        <authorList>
            <consortium name="WormBaseParasite"/>
        </authorList>
    </citation>
    <scope>IDENTIFICATION</scope>
</reference>
<evidence type="ECO:0000313" key="1">
    <source>
        <dbReference type="Proteomes" id="UP000887540"/>
    </source>
</evidence>
<dbReference type="Proteomes" id="UP000887540">
    <property type="component" value="Unplaced"/>
</dbReference>
<protein>
    <submittedName>
        <fullName evidence="2">Uncharacterized protein</fullName>
    </submittedName>
</protein>
<evidence type="ECO:0000313" key="2">
    <source>
        <dbReference type="WBParaSite" id="ACRNAN_scaffold25545.g12616.t1"/>
    </source>
</evidence>
<dbReference type="AlphaFoldDB" id="A0A914DF77"/>
<proteinExistence type="predicted"/>